<evidence type="ECO:0000313" key="2">
    <source>
        <dbReference type="Proteomes" id="UP000689195"/>
    </source>
</evidence>
<name>A0A8S1WD52_9CILI</name>
<accession>A0A8S1WD52</accession>
<reference evidence="1" key="1">
    <citation type="submission" date="2021-01" db="EMBL/GenBank/DDBJ databases">
        <authorList>
            <consortium name="Genoscope - CEA"/>
            <person name="William W."/>
        </authorList>
    </citation>
    <scope>NUCLEOTIDE SEQUENCE</scope>
</reference>
<proteinExistence type="predicted"/>
<dbReference type="OrthoDB" id="287914at2759"/>
<organism evidence="1 2">
    <name type="scientific">Paramecium pentaurelia</name>
    <dbReference type="NCBI Taxonomy" id="43138"/>
    <lineage>
        <taxon>Eukaryota</taxon>
        <taxon>Sar</taxon>
        <taxon>Alveolata</taxon>
        <taxon>Ciliophora</taxon>
        <taxon>Intramacronucleata</taxon>
        <taxon>Oligohymenophorea</taxon>
        <taxon>Peniculida</taxon>
        <taxon>Parameciidae</taxon>
        <taxon>Paramecium</taxon>
    </lineage>
</organism>
<dbReference type="Proteomes" id="UP000689195">
    <property type="component" value="Unassembled WGS sequence"/>
</dbReference>
<gene>
    <name evidence="1" type="ORF">PPENT_87.1.T0870236</name>
</gene>
<keyword evidence="2" id="KW-1185">Reference proteome</keyword>
<evidence type="ECO:0000313" key="1">
    <source>
        <dbReference type="EMBL" id="CAD8186757.1"/>
    </source>
</evidence>
<dbReference type="EMBL" id="CAJJDO010000087">
    <property type="protein sequence ID" value="CAD8186757.1"/>
    <property type="molecule type" value="Genomic_DNA"/>
</dbReference>
<dbReference type="AlphaFoldDB" id="A0A8S1WD52"/>
<sequence>MISQLLSEHNFLTSITHHKHSSLVTHLSSPHKTQIKANRQNRHIDCQGEVYDKRDLINASNDNQLLKPETVRKNNRLKSKPAVSRFMKKLIISNFKDNKEIFYSVTPMQPIYDQFKQRYEQRERDRVFQNHHFDKVYKHHLSRAIQYILQQVLNFLSFDDVFKVNLDKSDYDRYLQRQPKLLRNSVSSMDLLNLQQTQLDNELTTNRKIQLIANVFSDPHFNAKERQVLYQVLRFQIAQAQKSIVKLEKASIGIKALNRFQTKKEGHLEQLAFILDYMQNNYDKLVKLI</sequence>
<protein>
    <submittedName>
        <fullName evidence="1">Uncharacterized protein</fullName>
    </submittedName>
</protein>
<comment type="caution">
    <text evidence="1">The sequence shown here is derived from an EMBL/GenBank/DDBJ whole genome shotgun (WGS) entry which is preliminary data.</text>
</comment>